<feature type="compositionally biased region" description="Pro residues" evidence="1">
    <location>
        <begin position="22"/>
        <end position="31"/>
    </location>
</feature>
<feature type="non-terminal residue" evidence="2">
    <location>
        <position position="404"/>
    </location>
</feature>
<evidence type="ECO:0000313" key="2">
    <source>
        <dbReference type="EMBL" id="CEK90199.1"/>
    </source>
</evidence>
<feature type="compositionally biased region" description="Polar residues" evidence="1">
    <location>
        <begin position="132"/>
        <end position="142"/>
    </location>
</feature>
<evidence type="ECO:0008006" key="3">
    <source>
        <dbReference type="Google" id="ProtNLM"/>
    </source>
</evidence>
<proteinExistence type="predicted"/>
<feature type="compositionally biased region" description="Basic and acidic residues" evidence="1">
    <location>
        <begin position="355"/>
        <end position="404"/>
    </location>
</feature>
<feature type="region of interest" description="Disordered" evidence="1">
    <location>
        <begin position="322"/>
        <end position="404"/>
    </location>
</feature>
<protein>
    <recommendedName>
        <fullName evidence="3">BAT2 N-terminal domain-containing protein</fullName>
    </recommendedName>
</protein>
<feature type="region of interest" description="Disordered" evidence="1">
    <location>
        <begin position="68"/>
        <end position="226"/>
    </location>
</feature>
<feature type="non-terminal residue" evidence="2">
    <location>
        <position position="1"/>
    </location>
</feature>
<dbReference type="PANTHER" id="PTHR14038:SF0">
    <property type="entry name" value="LP18708P"/>
    <property type="match status" value="1"/>
</dbReference>
<feature type="compositionally biased region" description="Polar residues" evidence="1">
    <location>
        <begin position="185"/>
        <end position="200"/>
    </location>
</feature>
<dbReference type="GO" id="GO:0030154">
    <property type="term" value="P:cell differentiation"/>
    <property type="evidence" value="ECO:0007669"/>
    <property type="project" value="TreeGrafter"/>
</dbReference>
<dbReference type="EMBL" id="HACG01043334">
    <property type="protein sequence ID" value="CEK90199.1"/>
    <property type="molecule type" value="Transcribed_RNA"/>
</dbReference>
<sequence length="404" mass="46988">GPRGVPQYAFRLPPQLQMRGYGPPPPPPPATNPAVAPPRKLVEDDEEVWHLRRRVNEGEINNAVERARLRREESERKKELEQKSATAEKLRQLDERTKFKHDSKGSDTDTMRETSEFSEKENREFYHRSRPANLTSHNQNDQADGKSYVRNVPPRFQKQQETILGPDQRQLVPDQRQLGPDQRQKQLPSPVSGAPTTQTMGPPIARVFRSGQGPPPPPHFLTYDPRTWPPHMHIDARYGPRQAALDMQVYGPPPVTRQQKDSHASGNDGLESEPRHLEPYERLDPRSSWVERGYHPQSGRHYEEMRRSNSYYERSYQTFEMDRREFDHHDQDEGIRENDTNKEVEQRASTLSQRDLFDDGNKVCDKEDRRSERSSSKEPTDWSLDRSFSKESNKDDSGDHDDKE</sequence>
<dbReference type="AlphaFoldDB" id="A0A0B7BA22"/>
<feature type="region of interest" description="Disordered" evidence="1">
    <location>
        <begin position="251"/>
        <end position="309"/>
    </location>
</feature>
<reference evidence="2" key="1">
    <citation type="submission" date="2014-12" db="EMBL/GenBank/DDBJ databases">
        <title>Insight into the proteome of Arion vulgaris.</title>
        <authorList>
            <person name="Aradska J."/>
            <person name="Bulat T."/>
            <person name="Smidak R."/>
            <person name="Sarate P."/>
            <person name="Gangsoo J."/>
            <person name="Sialana F."/>
            <person name="Bilban M."/>
            <person name="Lubec G."/>
        </authorList>
    </citation>
    <scope>NUCLEOTIDE SEQUENCE</scope>
    <source>
        <tissue evidence="2">Skin</tissue>
    </source>
</reference>
<feature type="compositionally biased region" description="Basic and acidic residues" evidence="1">
    <location>
        <begin position="322"/>
        <end position="346"/>
    </location>
</feature>
<feature type="compositionally biased region" description="Basic and acidic residues" evidence="1">
    <location>
        <begin position="272"/>
        <end position="285"/>
    </location>
</feature>
<feature type="region of interest" description="Disordered" evidence="1">
    <location>
        <begin position="1"/>
        <end position="42"/>
    </location>
</feature>
<name>A0A0B7BA22_9EUPU</name>
<feature type="compositionally biased region" description="Basic and acidic residues" evidence="1">
    <location>
        <begin position="68"/>
        <end position="127"/>
    </location>
</feature>
<dbReference type="InterPro" id="IPR033184">
    <property type="entry name" value="PRRC2"/>
</dbReference>
<dbReference type="PANTHER" id="PTHR14038">
    <property type="entry name" value="BAT2 HLA-B-ASSOCIATED TRANSCRIPT 2"/>
    <property type="match status" value="1"/>
</dbReference>
<accession>A0A0B7BA22</accession>
<organism evidence="2">
    <name type="scientific">Arion vulgaris</name>
    <dbReference type="NCBI Taxonomy" id="1028688"/>
    <lineage>
        <taxon>Eukaryota</taxon>
        <taxon>Metazoa</taxon>
        <taxon>Spiralia</taxon>
        <taxon>Lophotrochozoa</taxon>
        <taxon>Mollusca</taxon>
        <taxon>Gastropoda</taxon>
        <taxon>Heterobranchia</taxon>
        <taxon>Euthyneura</taxon>
        <taxon>Panpulmonata</taxon>
        <taxon>Eupulmonata</taxon>
        <taxon>Stylommatophora</taxon>
        <taxon>Helicina</taxon>
        <taxon>Arionoidea</taxon>
        <taxon>Arionidae</taxon>
        <taxon>Arion</taxon>
    </lineage>
</organism>
<gene>
    <name evidence="2" type="primary">ORF175325</name>
</gene>
<evidence type="ECO:0000256" key="1">
    <source>
        <dbReference type="SAM" id="MobiDB-lite"/>
    </source>
</evidence>